<dbReference type="EMBL" id="BMKF01000001">
    <property type="protein sequence ID" value="GGB65280.1"/>
    <property type="molecule type" value="Genomic_DNA"/>
</dbReference>
<dbReference type="InterPro" id="IPR003789">
    <property type="entry name" value="Asn/Gln_tRNA_amidoTrase-B-like"/>
</dbReference>
<dbReference type="SUPFAM" id="SSF89095">
    <property type="entry name" value="GatB/YqeY motif"/>
    <property type="match status" value="1"/>
</dbReference>
<dbReference type="PANTHER" id="PTHR28055">
    <property type="entry name" value="ALTERED INHERITANCE OF MITOCHONDRIA PROTEIN 41, MITOCHONDRIAL"/>
    <property type="match status" value="1"/>
</dbReference>
<proteinExistence type="predicted"/>
<accession>A0ABQ1JCA5</accession>
<dbReference type="PANTHER" id="PTHR28055:SF1">
    <property type="entry name" value="ALTERED INHERITANCE OF MITOCHONDRIA PROTEIN 41, MITOCHONDRIAL"/>
    <property type="match status" value="1"/>
</dbReference>
<name>A0ABQ1JCA5_9PROT</name>
<protein>
    <submittedName>
        <fullName evidence="1">Aspartyl-tRNA amidotransferase subunit B</fullName>
    </submittedName>
</protein>
<evidence type="ECO:0000313" key="1">
    <source>
        <dbReference type="EMBL" id="GGB65280.1"/>
    </source>
</evidence>
<dbReference type="InterPro" id="IPR023168">
    <property type="entry name" value="GatB_Yqey_C_2"/>
</dbReference>
<dbReference type="Pfam" id="PF09424">
    <property type="entry name" value="YqeY"/>
    <property type="match status" value="1"/>
</dbReference>
<organism evidence="1 2">
    <name type="scientific">Henriciella pelagia</name>
    <dbReference type="NCBI Taxonomy" id="1977912"/>
    <lineage>
        <taxon>Bacteria</taxon>
        <taxon>Pseudomonadati</taxon>
        <taxon>Pseudomonadota</taxon>
        <taxon>Alphaproteobacteria</taxon>
        <taxon>Hyphomonadales</taxon>
        <taxon>Hyphomonadaceae</taxon>
        <taxon>Henriciella</taxon>
    </lineage>
</organism>
<comment type="caution">
    <text evidence="1">The sequence shown here is derived from an EMBL/GenBank/DDBJ whole genome shotgun (WGS) entry which is preliminary data.</text>
</comment>
<dbReference type="Gene3D" id="1.10.1510.10">
    <property type="entry name" value="Uncharacterised protein YqeY/AIM41 PF09424, N-terminal domain"/>
    <property type="match status" value="1"/>
</dbReference>
<dbReference type="RefSeq" id="WP_084394479.1">
    <property type="nucleotide sequence ID" value="NZ_BMKF01000001.1"/>
</dbReference>
<keyword evidence="2" id="KW-1185">Reference proteome</keyword>
<dbReference type="Proteomes" id="UP000628854">
    <property type="component" value="Unassembled WGS sequence"/>
</dbReference>
<dbReference type="InterPro" id="IPR042184">
    <property type="entry name" value="YqeY/Aim41_N"/>
</dbReference>
<evidence type="ECO:0000313" key="2">
    <source>
        <dbReference type="Proteomes" id="UP000628854"/>
    </source>
</evidence>
<dbReference type="Gene3D" id="1.10.10.410">
    <property type="match status" value="1"/>
</dbReference>
<reference evidence="2" key="1">
    <citation type="journal article" date="2019" name="Int. J. Syst. Evol. Microbiol.">
        <title>The Global Catalogue of Microorganisms (GCM) 10K type strain sequencing project: providing services to taxonomists for standard genome sequencing and annotation.</title>
        <authorList>
            <consortium name="The Broad Institute Genomics Platform"/>
            <consortium name="The Broad Institute Genome Sequencing Center for Infectious Disease"/>
            <person name="Wu L."/>
            <person name="Ma J."/>
        </authorList>
    </citation>
    <scope>NUCLEOTIDE SEQUENCE [LARGE SCALE GENOMIC DNA]</scope>
    <source>
        <strain evidence="2">CGMCC 1.15928</strain>
    </source>
</reference>
<sequence length="162" mass="18087">MGQTGVSPSSNIRDRLLVALQTAERDEPESTRARTLRLVKCAMRDRDVTARTMGKCEGCEETEIRTLLETMVAQREISAREYDEAGRVSDAEREREEMDIIQTFLPKALSGEALEQAVSKVVEDLDAHKLKDMGRCMAELQSRYPGRIDTGSAGKAVRRALV</sequence>
<dbReference type="InterPro" id="IPR019004">
    <property type="entry name" value="YqeY/Aim41"/>
</dbReference>
<gene>
    <name evidence="1" type="ORF">GCM10011503_12640</name>
</gene>